<dbReference type="RefSeq" id="WP_004871633.1">
    <property type="nucleotide sequence ID" value="NZ_ASYY01000034.1"/>
</dbReference>
<dbReference type="GeneID" id="84211729"/>
<name>N8YG04_9GAMM</name>
<dbReference type="PATRIC" id="fig|1120926.3.peg.186"/>
<accession>N8YG04</accession>
<sequence length="164" mass="19216">MINLTIEEKKVKVKQKIKLKKILSEVDLDIDEIQQLYTPKSSEILKKIFEIKGGVNLHTQENLLDETMLSNFLSKYNDNDVFYFILPEVSLGNQYYETSLPILVLEKWKVNKILEIIYLNKVDFISIFSLDFKSGIIVNGYSDFPGEENNYYDGQVYDYYLVNC</sequence>
<proteinExistence type="predicted"/>
<dbReference type="Proteomes" id="UP000013117">
    <property type="component" value="Unassembled WGS sequence"/>
</dbReference>
<protein>
    <submittedName>
        <fullName evidence="1">Uncharacterized protein</fullName>
    </submittedName>
</protein>
<gene>
    <name evidence="1" type="ORF">F960_00196</name>
</gene>
<evidence type="ECO:0000313" key="1">
    <source>
        <dbReference type="EMBL" id="ENV35591.1"/>
    </source>
</evidence>
<keyword evidence="2" id="KW-1185">Reference proteome</keyword>
<dbReference type="AlphaFoldDB" id="N8YG04"/>
<dbReference type="EMBL" id="APPN01000017">
    <property type="protein sequence ID" value="ENV35591.1"/>
    <property type="molecule type" value="Genomic_DNA"/>
</dbReference>
<dbReference type="HOGENOM" id="CLU_1648436_0_0_6"/>
<organism evidence="1 2">
    <name type="scientific">Acinetobacter gerneri DSM 14967 = CIP 107464 = MTCC 9824</name>
    <dbReference type="NCBI Taxonomy" id="1120926"/>
    <lineage>
        <taxon>Bacteria</taxon>
        <taxon>Pseudomonadati</taxon>
        <taxon>Pseudomonadota</taxon>
        <taxon>Gammaproteobacteria</taxon>
        <taxon>Moraxellales</taxon>
        <taxon>Moraxellaceae</taxon>
        <taxon>Acinetobacter</taxon>
    </lineage>
</organism>
<evidence type="ECO:0000313" key="2">
    <source>
        <dbReference type="Proteomes" id="UP000013117"/>
    </source>
</evidence>
<comment type="caution">
    <text evidence="1">The sequence shown here is derived from an EMBL/GenBank/DDBJ whole genome shotgun (WGS) entry which is preliminary data.</text>
</comment>
<reference evidence="1 2" key="1">
    <citation type="submission" date="2013-02" db="EMBL/GenBank/DDBJ databases">
        <title>The Genome Sequence of Acinetobacter gerneri CIP 107464.</title>
        <authorList>
            <consortium name="The Broad Institute Genome Sequencing Platform"/>
            <consortium name="The Broad Institute Genome Sequencing Center for Infectious Disease"/>
            <person name="Cerqueira G."/>
            <person name="Feldgarden M."/>
            <person name="Courvalin P."/>
            <person name="Perichon B."/>
            <person name="Grillot-Courvalin C."/>
            <person name="Clermont D."/>
            <person name="Rocha E."/>
            <person name="Yoon E.-J."/>
            <person name="Nemec A."/>
            <person name="Walker B."/>
            <person name="Young S.K."/>
            <person name="Zeng Q."/>
            <person name="Gargeya S."/>
            <person name="Fitzgerald M."/>
            <person name="Haas B."/>
            <person name="Abouelleil A."/>
            <person name="Alvarado L."/>
            <person name="Arachchi H.M."/>
            <person name="Berlin A.M."/>
            <person name="Chapman S.B."/>
            <person name="Dewar J."/>
            <person name="Goldberg J."/>
            <person name="Griggs A."/>
            <person name="Gujja S."/>
            <person name="Hansen M."/>
            <person name="Howarth C."/>
            <person name="Imamovic A."/>
            <person name="Larimer J."/>
            <person name="McCowan C."/>
            <person name="Murphy C."/>
            <person name="Neiman D."/>
            <person name="Pearson M."/>
            <person name="Priest M."/>
            <person name="Roberts A."/>
            <person name="Saif S."/>
            <person name="Shea T."/>
            <person name="Sisk P."/>
            <person name="Sykes S."/>
            <person name="Wortman J."/>
            <person name="Nusbaum C."/>
            <person name="Birren B."/>
        </authorList>
    </citation>
    <scope>NUCLEOTIDE SEQUENCE [LARGE SCALE GENOMIC DNA]</scope>
    <source>
        <strain evidence="1 2">CIP 107464</strain>
    </source>
</reference>